<dbReference type="SUPFAM" id="SSF81653">
    <property type="entry name" value="Calcium ATPase, transduction domain A"/>
    <property type="match status" value="1"/>
</dbReference>
<evidence type="ECO:0000256" key="6">
    <source>
        <dbReference type="ARBA" id="ARBA00022989"/>
    </source>
</evidence>
<dbReference type="PANTHER" id="PTHR48085">
    <property type="entry name" value="CADMIUM/ZINC-TRANSPORTING ATPASE HMA2-RELATED"/>
    <property type="match status" value="1"/>
</dbReference>
<dbReference type="FunFam" id="2.70.150.10:FF:000002">
    <property type="entry name" value="Copper-transporting ATPase 1, putative"/>
    <property type="match status" value="1"/>
</dbReference>
<dbReference type="InterPro" id="IPR051014">
    <property type="entry name" value="Cation_Transport_ATPase_IB"/>
</dbReference>
<proteinExistence type="inferred from homology"/>
<feature type="transmembrane region" description="Helical" evidence="10">
    <location>
        <begin position="84"/>
        <end position="103"/>
    </location>
</feature>
<dbReference type="PANTHER" id="PTHR48085:SF5">
    <property type="entry name" value="CADMIUM_ZINC-TRANSPORTING ATPASE HMA4-RELATED"/>
    <property type="match status" value="1"/>
</dbReference>
<organism evidence="12 13">
    <name type="scientific">Victivallis lenta</name>
    <dbReference type="NCBI Taxonomy" id="2606640"/>
    <lineage>
        <taxon>Bacteria</taxon>
        <taxon>Pseudomonadati</taxon>
        <taxon>Lentisphaerota</taxon>
        <taxon>Lentisphaeria</taxon>
        <taxon>Victivallales</taxon>
        <taxon>Victivallaceae</taxon>
        <taxon>Victivallis</taxon>
    </lineage>
</organism>
<dbReference type="InterPro" id="IPR023299">
    <property type="entry name" value="ATPase_P-typ_cyto_dom_N"/>
</dbReference>
<keyword evidence="10" id="KW-0547">Nucleotide-binding</keyword>
<dbReference type="GO" id="GO:0016463">
    <property type="term" value="F:P-type zinc transporter activity"/>
    <property type="evidence" value="ECO:0007669"/>
    <property type="project" value="UniProtKB-EC"/>
</dbReference>
<keyword evidence="3 10" id="KW-0812">Transmembrane</keyword>
<evidence type="ECO:0000256" key="2">
    <source>
        <dbReference type="ARBA" id="ARBA00006024"/>
    </source>
</evidence>
<keyword evidence="5" id="KW-1278">Translocase</keyword>
<keyword evidence="7 10" id="KW-0472">Membrane</keyword>
<evidence type="ECO:0000256" key="8">
    <source>
        <dbReference type="ARBA" id="ARBA00039097"/>
    </source>
</evidence>
<dbReference type="RefSeq" id="WP_106053982.1">
    <property type="nucleotide sequence ID" value="NZ_CALXOB010000053.1"/>
</dbReference>
<dbReference type="GO" id="GO:0005524">
    <property type="term" value="F:ATP binding"/>
    <property type="evidence" value="ECO:0007669"/>
    <property type="project" value="UniProtKB-UniRule"/>
</dbReference>
<dbReference type="EC" id="7.2.2.12" evidence="8"/>
<dbReference type="InterPro" id="IPR008250">
    <property type="entry name" value="ATPase_P-typ_transduc_dom_A_sf"/>
</dbReference>
<dbReference type="InterPro" id="IPR001757">
    <property type="entry name" value="P_typ_ATPase"/>
</dbReference>
<dbReference type="EMBL" id="VUNS01000049">
    <property type="protein sequence ID" value="MST99712.1"/>
    <property type="molecule type" value="Genomic_DNA"/>
</dbReference>
<feature type="transmembrane region" description="Helical" evidence="10">
    <location>
        <begin position="52"/>
        <end position="72"/>
    </location>
</feature>
<dbReference type="NCBIfam" id="TIGR01525">
    <property type="entry name" value="ATPase-IB_hvy"/>
    <property type="match status" value="1"/>
</dbReference>
<feature type="transmembrane region" description="Helical" evidence="10">
    <location>
        <begin position="115"/>
        <end position="142"/>
    </location>
</feature>
<keyword evidence="10" id="KW-1003">Cell membrane</keyword>
<dbReference type="SFLD" id="SFLDG00002">
    <property type="entry name" value="C1.7:_P-type_atpase_like"/>
    <property type="match status" value="1"/>
</dbReference>
<feature type="domain" description="P-type ATPase A" evidence="11">
    <location>
        <begin position="159"/>
        <end position="260"/>
    </location>
</feature>
<dbReference type="Pfam" id="PF00122">
    <property type="entry name" value="E1-E2_ATPase"/>
    <property type="match status" value="1"/>
</dbReference>
<reference evidence="12 13" key="1">
    <citation type="submission" date="2019-08" db="EMBL/GenBank/DDBJ databases">
        <title>In-depth cultivation of the pig gut microbiome towards novel bacterial diversity and tailored functional studies.</title>
        <authorList>
            <person name="Wylensek D."/>
            <person name="Hitch T.C.A."/>
            <person name="Clavel T."/>
        </authorList>
    </citation>
    <scope>NUCLEOTIDE SEQUENCE [LARGE SCALE GENOMIC DNA]</scope>
    <source>
        <strain evidence="12 13">BBE-744-WT-12</strain>
    </source>
</reference>
<evidence type="ECO:0000256" key="10">
    <source>
        <dbReference type="RuleBase" id="RU362081"/>
    </source>
</evidence>
<dbReference type="Gene3D" id="3.40.1110.10">
    <property type="entry name" value="Calcium-transporting ATPase, cytoplasmic domain N"/>
    <property type="match status" value="1"/>
</dbReference>
<dbReference type="Pfam" id="PF00702">
    <property type="entry name" value="Hydrolase"/>
    <property type="match status" value="1"/>
</dbReference>
<evidence type="ECO:0000259" key="11">
    <source>
        <dbReference type="Pfam" id="PF00122"/>
    </source>
</evidence>
<sequence>MAEIVKKEHQHTENCSCGHDHEHEHEHKGGYCPCGHDAVDGGVGHDRAMGRIFFAILGGLLTVNSFLLEWALPGQEFASRMSALFGAFILAMPIIMTAIKDLINGKVYMNELVALAILAALASADFQTAGIIAFFLLLTIIIETRTASGAQRSIEELIKLTPNTARRLEGDGNAEVEVQVTELKIGDRIRVRPGENFPVDARIIAGESTVNQASITGESLPVDKSVGDDVFAGTQNLTGLVDLEVTKVGEDTTLGKVKDMILQAEQSRTPVVRIIDRYAGYYTPTVLMLALITWYFSNGDMNRVITLMVISCPCAVVLATPTAVVAAVAAAARLGIFIKNVGHLELAGKITAFVFDKTGTLTDGLLSVVKLNPFGEVSPAELLKVAASAEQYSNHPTAIALQKLAAEATLDLDPATDFQETPGKGVSAKIDGVVCMIGRAKWLEEHGVRLPEKHDADTEGMSVMYVVRDGRMLGWIGLKDKLRREAPAMIADLRRLGVRFIAMVTGDRESVAESVAAQLQIDEYKSECLPEGKVEFVERVKESARVAVVGDGVNDAPALAAGDLGIAMGAIGSDVAINSASIALMTNDLRRIPMLVFLSRKSRMIINQNLVFGMLFVFGGMLLSVFGWMTPIWAAVLHAGSTLIIIFNSARLVRTGEELTLEEQSQSRSEAEAEE</sequence>
<evidence type="ECO:0000313" key="13">
    <source>
        <dbReference type="Proteomes" id="UP000435649"/>
    </source>
</evidence>
<comment type="similarity">
    <text evidence="2 10">Belongs to the cation transport ATPase (P-type) (TC 3.A.3) family. Type IB subfamily.</text>
</comment>
<dbReference type="InterPro" id="IPR059000">
    <property type="entry name" value="ATPase_P-type_domA"/>
</dbReference>
<dbReference type="CDD" id="cd02079">
    <property type="entry name" value="P-type_ATPase_HM"/>
    <property type="match status" value="1"/>
</dbReference>
<keyword evidence="10" id="KW-0067">ATP-binding</keyword>
<feature type="transmembrane region" description="Helical" evidence="10">
    <location>
        <begin position="278"/>
        <end position="296"/>
    </location>
</feature>
<evidence type="ECO:0000256" key="5">
    <source>
        <dbReference type="ARBA" id="ARBA00022967"/>
    </source>
</evidence>
<keyword evidence="6 10" id="KW-1133">Transmembrane helix</keyword>
<dbReference type="SUPFAM" id="SSF81665">
    <property type="entry name" value="Calcium ATPase, transmembrane domain M"/>
    <property type="match status" value="1"/>
</dbReference>
<dbReference type="SFLD" id="SFLDF00027">
    <property type="entry name" value="p-type_atpase"/>
    <property type="match status" value="1"/>
</dbReference>
<dbReference type="PRINTS" id="PR00119">
    <property type="entry name" value="CATATPASE"/>
</dbReference>
<dbReference type="SFLD" id="SFLDS00003">
    <property type="entry name" value="Haloacid_Dehalogenase"/>
    <property type="match status" value="1"/>
</dbReference>
<evidence type="ECO:0000256" key="3">
    <source>
        <dbReference type="ARBA" id="ARBA00022692"/>
    </source>
</evidence>
<dbReference type="PROSITE" id="PS00154">
    <property type="entry name" value="ATPASE_E1_E2"/>
    <property type="match status" value="1"/>
</dbReference>
<gene>
    <name evidence="12" type="ORF">FYJ85_22025</name>
</gene>
<keyword evidence="13" id="KW-1185">Reference proteome</keyword>
<feature type="transmembrane region" description="Helical" evidence="10">
    <location>
        <begin position="308"/>
        <end position="332"/>
    </location>
</feature>
<dbReference type="GO" id="GO:0005886">
    <property type="term" value="C:plasma membrane"/>
    <property type="evidence" value="ECO:0007669"/>
    <property type="project" value="UniProtKB-SubCell"/>
</dbReference>
<evidence type="ECO:0000256" key="7">
    <source>
        <dbReference type="ARBA" id="ARBA00023136"/>
    </source>
</evidence>
<dbReference type="NCBIfam" id="TIGR01494">
    <property type="entry name" value="ATPase_P-type"/>
    <property type="match status" value="1"/>
</dbReference>
<comment type="caution">
    <text evidence="12">The sequence shown here is derived from an EMBL/GenBank/DDBJ whole genome shotgun (WGS) entry which is preliminary data.</text>
</comment>
<dbReference type="InterPro" id="IPR044492">
    <property type="entry name" value="P_typ_ATPase_HD_dom"/>
</dbReference>
<evidence type="ECO:0000256" key="1">
    <source>
        <dbReference type="ARBA" id="ARBA00004370"/>
    </source>
</evidence>
<dbReference type="Gene3D" id="3.40.50.1000">
    <property type="entry name" value="HAD superfamily/HAD-like"/>
    <property type="match status" value="1"/>
</dbReference>
<evidence type="ECO:0000256" key="4">
    <source>
        <dbReference type="ARBA" id="ARBA00022723"/>
    </source>
</evidence>
<name>A0A844GA48_9BACT</name>
<keyword evidence="4 10" id="KW-0479">Metal-binding</keyword>
<dbReference type="InterPro" id="IPR036412">
    <property type="entry name" value="HAD-like_sf"/>
</dbReference>
<dbReference type="NCBIfam" id="TIGR01511">
    <property type="entry name" value="ATPase-IB1_Cu"/>
    <property type="match status" value="1"/>
</dbReference>
<dbReference type="InterPro" id="IPR027256">
    <property type="entry name" value="P-typ_ATPase_IB"/>
</dbReference>
<comment type="subcellular location">
    <subcellularLocation>
        <location evidence="10">Cell membrane</location>
    </subcellularLocation>
    <subcellularLocation>
        <location evidence="1">Membrane</location>
    </subcellularLocation>
</comment>
<protein>
    <recommendedName>
        <fullName evidence="8">P-type Zn(2+) transporter</fullName>
        <ecNumber evidence="8">7.2.2.12</ecNumber>
    </recommendedName>
</protein>
<accession>A0A844GA48</accession>
<dbReference type="InterPro" id="IPR023298">
    <property type="entry name" value="ATPase_P-typ_TM_dom_sf"/>
</dbReference>
<evidence type="ECO:0000313" key="12">
    <source>
        <dbReference type="EMBL" id="MST99712.1"/>
    </source>
</evidence>
<dbReference type="Proteomes" id="UP000435649">
    <property type="component" value="Unassembled WGS sequence"/>
</dbReference>
<dbReference type="GO" id="GO:0016887">
    <property type="term" value="F:ATP hydrolysis activity"/>
    <property type="evidence" value="ECO:0007669"/>
    <property type="project" value="InterPro"/>
</dbReference>
<comment type="catalytic activity">
    <reaction evidence="9">
        <text>Zn(2+)(in) + ATP + H2O = Zn(2+)(out) + ADP + phosphate + H(+)</text>
        <dbReference type="Rhea" id="RHEA:20621"/>
        <dbReference type="ChEBI" id="CHEBI:15377"/>
        <dbReference type="ChEBI" id="CHEBI:15378"/>
        <dbReference type="ChEBI" id="CHEBI:29105"/>
        <dbReference type="ChEBI" id="CHEBI:30616"/>
        <dbReference type="ChEBI" id="CHEBI:43474"/>
        <dbReference type="ChEBI" id="CHEBI:456216"/>
        <dbReference type="EC" id="7.2.2.12"/>
    </reaction>
</comment>
<feature type="transmembrane region" description="Helical" evidence="10">
    <location>
        <begin position="610"/>
        <end position="629"/>
    </location>
</feature>
<dbReference type="GO" id="GO:0046872">
    <property type="term" value="F:metal ion binding"/>
    <property type="evidence" value="ECO:0007669"/>
    <property type="project" value="UniProtKB-KW"/>
</dbReference>
<dbReference type="InterPro" id="IPR018303">
    <property type="entry name" value="ATPase_P-typ_P_site"/>
</dbReference>
<dbReference type="SUPFAM" id="SSF56784">
    <property type="entry name" value="HAD-like"/>
    <property type="match status" value="1"/>
</dbReference>
<dbReference type="InterPro" id="IPR023214">
    <property type="entry name" value="HAD_sf"/>
</dbReference>
<dbReference type="Gene3D" id="2.70.150.10">
    <property type="entry name" value="Calcium-transporting ATPase, cytoplasmic transduction domain A"/>
    <property type="match status" value="1"/>
</dbReference>
<evidence type="ECO:0000256" key="9">
    <source>
        <dbReference type="ARBA" id="ARBA00047308"/>
    </source>
</evidence>
<dbReference type="AlphaFoldDB" id="A0A844GA48"/>